<feature type="region of interest" description="Disordered" evidence="9">
    <location>
        <begin position="109"/>
        <end position="221"/>
    </location>
</feature>
<dbReference type="Pfam" id="PF00096">
    <property type="entry name" value="zf-C2H2"/>
    <property type="match status" value="1"/>
</dbReference>
<accession>A0A6A6UJR3</accession>
<evidence type="ECO:0000256" key="3">
    <source>
        <dbReference type="ARBA" id="ARBA00022737"/>
    </source>
</evidence>
<dbReference type="GO" id="GO:0008270">
    <property type="term" value="F:zinc ion binding"/>
    <property type="evidence" value="ECO:0007669"/>
    <property type="project" value="UniProtKB-KW"/>
</dbReference>
<dbReference type="PROSITE" id="PS00028">
    <property type="entry name" value="ZINC_FINGER_C2H2_1"/>
    <property type="match status" value="2"/>
</dbReference>
<evidence type="ECO:0000256" key="6">
    <source>
        <dbReference type="ARBA" id="ARBA00023242"/>
    </source>
</evidence>
<dbReference type="InterPro" id="IPR013087">
    <property type="entry name" value="Znf_C2H2_type"/>
</dbReference>
<evidence type="ECO:0000313" key="11">
    <source>
        <dbReference type="EMBL" id="KAF2671308.1"/>
    </source>
</evidence>
<keyword evidence="8" id="KW-0175">Coiled coil</keyword>
<protein>
    <recommendedName>
        <fullName evidence="10">C2H2-type domain-containing protein</fullName>
    </recommendedName>
</protein>
<keyword evidence="3" id="KW-0677">Repeat</keyword>
<dbReference type="PROSITE" id="PS50157">
    <property type="entry name" value="ZINC_FINGER_C2H2_2"/>
    <property type="match status" value="3"/>
</dbReference>
<dbReference type="GO" id="GO:0000978">
    <property type="term" value="F:RNA polymerase II cis-regulatory region sequence-specific DNA binding"/>
    <property type="evidence" value="ECO:0007669"/>
    <property type="project" value="UniProtKB-ARBA"/>
</dbReference>
<dbReference type="PANTHER" id="PTHR24388:SF54">
    <property type="entry name" value="PROTEIN ESCARGOT"/>
    <property type="match status" value="1"/>
</dbReference>
<evidence type="ECO:0000256" key="2">
    <source>
        <dbReference type="ARBA" id="ARBA00022723"/>
    </source>
</evidence>
<feature type="compositionally biased region" description="Low complexity" evidence="9">
    <location>
        <begin position="209"/>
        <end position="218"/>
    </location>
</feature>
<dbReference type="FunFam" id="3.30.160.60:FF:000446">
    <property type="entry name" value="Zinc finger protein"/>
    <property type="match status" value="1"/>
</dbReference>
<comment type="subcellular location">
    <subcellularLocation>
        <location evidence="1">Nucleus</location>
    </subcellularLocation>
</comment>
<dbReference type="SMART" id="SM00355">
    <property type="entry name" value="ZnF_C2H2"/>
    <property type="match status" value="3"/>
</dbReference>
<dbReference type="PANTHER" id="PTHR24388">
    <property type="entry name" value="ZINC FINGER PROTEIN"/>
    <property type="match status" value="1"/>
</dbReference>
<keyword evidence="6" id="KW-0539">Nucleus</keyword>
<proteinExistence type="predicted"/>
<feature type="compositionally biased region" description="Polar residues" evidence="9">
    <location>
        <begin position="112"/>
        <end position="123"/>
    </location>
</feature>
<feature type="region of interest" description="Disordered" evidence="9">
    <location>
        <begin position="413"/>
        <end position="505"/>
    </location>
</feature>
<dbReference type="FunFam" id="3.30.160.60:FF:000072">
    <property type="entry name" value="zinc finger protein 143 isoform X1"/>
    <property type="match status" value="1"/>
</dbReference>
<evidence type="ECO:0000256" key="7">
    <source>
        <dbReference type="PROSITE-ProRule" id="PRU00042"/>
    </source>
</evidence>
<feature type="domain" description="C2H2-type" evidence="10">
    <location>
        <begin position="250"/>
        <end position="277"/>
    </location>
</feature>
<evidence type="ECO:0000313" key="12">
    <source>
        <dbReference type="Proteomes" id="UP000799302"/>
    </source>
</evidence>
<feature type="compositionally biased region" description="Polar residues" evidence="9">
    <location>
        <begin position="1"/>
        <end position="34"/>
    </location>
</feature>
<dbReference type="GO" id="GO:0000981">
    <property type="term" value="F:DNA-binding transcription factor activity, RNA polymerase II-specific"/>
    <property type="evidence" value="ECO:0007669"/>
    <property type="project" value="TreeGrafter"/>
</dbReference>
<evidence type="ECO:0000256" key="1">
    <source>
        <dbReference type="ARBA" id="ARBA00004123"/>
    </source>
</evidence>
<organism evidence="11 12">
    <name type="scientific">Microthyrium microscopicum</name>
    <dbReference type="NCBI Taxonomy" id="703497"/>
    <lineage>
        <taxon>Eukaryota</taxon>
        <taxon>Fungi</taxon>
        <taxon>Dikarya</taxon>
        <taxon>Ascomycota</taxon>
        <taxon>Pezizomycotina</taxon>
        <taxon>Dothideomycetes</taxon>
        <taxon>Dothideomycetes incertae sedis</taxon>
        <taxon>Microthyriales</taxon>
        <taxon>Microthyriaceae</taxon>
        <taxon>Microthyrium</taxon>
    </lineage>
</organism>
<gene>
    <name evidence="11" type="ORF">BT63DRAFT_213553</name>
</gene>
<evidence type="ECO:0000259" key="10">
    <source>
        <dbReference type="PROSITE" id="PS50157"/>
    </source>
</evidence>
<feature type="region of interest" description="Disordered" evidence="9">
    <location>
        <begin position="1"/>
        <end position="77"/>
    </location>
</feature>
<keyword evidence="5" id="KW-0862">Zinc</keyword>
<name>A0A6A6UJR3_9PEZI</name>
<dbReference type="EMBL" id="MU004233">
    <property type="protein sequence ID" value="KAF2671308.1"/>
    <property type="molecule type" value="Genomic_DNA"/>
</dbReference>
<evidence type="ECO:0000256" key="4">
    <source>
        <dbReference type="ARBA" id="ARBA00022771"/>
    </source>
</evidence>
<evidence type="ECO:0000256" key="5">
    <source>
        <dbReference type="ARBA" id="ARBA00022833"/>
    </source>
</evidence>
<dbReference type="GO" id="GO:0005634">
    <property type="term" value="C:nucleus"/>
    <property type="evidence" value="ECO:0007669"/>
    <property type="project" value="UniProtKB-SubCell"/>
</dbReference>
<sequence length="568" mass="60474">MAASTAALNPTHSRPFNPNNLNTHKTTATRSLSPFGTPANRRSPSPRSPKSAMTPRVSPQPPRSDETADGKPSKPSVVYAVERAAAAGKEAASQMSQPMAAIAKSIQVPENAPSTAGAQVSPISATSHGSAEGSAATTATAPAVATPAASSDNAIGLSGPDSGRPVVDPGLPGVSDSTPNRAFTYPAPLPDDLHTPNQRNLSLPNNVYSGGSPRSGSGSKRHKCPYCSTEFTRHHNLKSHLLTHSQEKPYECQQCQSRFRRLHDLKRHTKLHTGERPHMCPNCGRKFARGDALARHSKGPGGCAGRRPSFIEEDPSGNHRMDDSMDMDGIEYTAEPDNMDEDEGSPEPRANTDSSKHRTTTSDGYRPNTYPGVGQQSLPSVFTPAPPRSRDPSIGSQGPLSSLQHFNAAQPVFPQSGMTESPKPISPGQPGERSLPPRHTGQYSSGRGASPTSLPPPPIGALQLPGLQNLPPPPPPGTGSHPGSLGSSSRHSGSGNSMRDILGPSHDVLHMYKELEKKFNDSRAEHNAIVNQLRNDCSRIEGEHRAEINTLKSEVERLKSQLNERARP</sequence>
<keyword evidence="4 7" id="KW-0863">Zinc-finger</keyword>
<dbReference type="SUPFAM" id="SSF57667">
    <property type="entry name" value="beta-beta-alpha zinc fingers"/>
    <property type="match status" value="2"/>
</dbReference>
<feature type="compositionally biased region" description="Polar residues" evidence="9">
    <location>
        <begin position="195"/>
        <end position="208"/>
    </location>
</feature>
<dbReference type="InterPro" id="IPR036236">
    <property type="entry name" value="Znf_C2H2_sf"/>
</dbReference>
<evidence type="ECO:0000256" key="8">
    <source>
        <dbReference type="SAM" id="Coils"/>
    </source>
</evidence>
<dbReference type="Proteomes" id="UP000799302">
    <property type="component" value="Unassembled WGS sequence"/>
</dbReference>
<reference evidence="11" key="1">
    <citation type="journal article" date="2020" name="Stud. Mycol.">
        <title>101 Dothideomycetes genomes: a test case for predicting lifestyles and emergence of pathogens.</title>
        <authorList>
            <person name="Haridas S."/>
            <person name="Albert R."/>
            <person name="Binder M."/>
            <person name="Bloem J."/>
            <person name="Labutti K."/>
            <person name="Salamov A."/>
            <person name="Andreopoulos B."/>
            <person name="Baker S."/>
            <person name="Barry K."/>
            <person name="Bills G."/>
            <person name="Bluhm B."/>
            <person name="Cannon C."/>
            <person name="Castanera R."/>
            <person name="Culley D."/>
            <person name="Daum C."/>
            <person name="Ezra D."/>
            <person name="Gonzalez J."/>
            <person name="Henrissat B."/>
            <person name="Kuo A."/>
            <person name="Liang C."/>
            <person name="Lipzen A."/>
            <person name="Lutzoni F."/>
            <person name="Magnuson J."/>
            <person name="Mondo S."/>
            <person name="Nolan M."/>
            <person name="Ohm R."/>
            <person name="Pangilinan J."/>
            <person name="Park H.-J."/>
            <person name="Ramirez L."/>
            <person name="Alfaro M."/>
            <person name="Sun H."/>
            <person name="Tritt A."/>
            <person name="Yoshinaga Y."/>
            <person name="Zwiers L.-H."/>
            <person name="Turgeon B."/>
            <person name="Goodwin S."/>
            <person name="Spatafora J."/>
            <person name="Crous P."/>
            <person name="Grigoriev I."/>
        </authorList>
    </citation>
    <scope>NUCLEOTIDE SEQUENCE</scope>
    <source>
        <strain evidence="11">CBS 115976</strain>
    </source>
</reference>
<dbReference type="AlphaFoldDB" id="A0A6A6UJR3"/>
<feature type="compositionally biased region" description="Polar residues" evidence="9">
    <location>
        <begin position="441"/>
        <end position="452"/>
    </location>
</feature>
<feature type="compositionally biased region" description="Low complexity" evidence="9">
    <location>
        <begin position="478"/>
        <end position="497"/>
    </location>
</feature>
<dbReference type="OrthoDB" id="8117402at2759"/>
<dbReference type="Gene3D" id="3.30.160.60">
    <property type="entry name" value="Classic Zinc Finger"/>
    <property type="match status" value="3"/>
</dbReference>
<feature type="compositionally biased region" description="Low complexity" evidence="9">
    <location>
        <begin position="124"/>
        <end position="151"/>
    </location>
</feature>
<keyword evidence="2" id="KW-0479">Metal-binding</keyword>
<feature type="coiled-coil region" evidence="8">
    <location>
        <begin position="512"/>
        <end position="561"/>
    </location>
</feature>
<feature type="region of interest" description="Disordered" evidence="9">
    <location>
        <begin position="293"/>
        <end position="401"/>
    </location>
</feature>
<evidence type="ECO:0000256" key="9">
    <source>
        <dbReference type="SAM" id="MobiDB-lite"/>
    </source>
</evidence>
<feature type="domain" description="C2H2-type" evidence="10">
    <location>
        <begin position="278"/>
        <end position="308"/>
    </location>
</feature>
<feature type="domain" description="C2H2-type" evidence="10">
    <location>
        <begin position="222"/>
        <end position="249"/>
    </location>
</feature>
<dbReference type="InterPro" id="IPR050527">
    <property type="entry name" value="Snail/Krueppel_Znf"/>
</dbReference>
<feature type="compositionally biased region" description="Basic and acidic residues" evidence="9">
    <location>
        <begin position="63"/>
        <end position="72"/>
    </location>
</feature>
<feature type="compositionally biased region" description="Low complexity" evidence="9">
    <location>
        <begin position="460"/>
        <end position="469"/>
    </location>
</feature>
<keyword evidence="12" id="KW-1185">Reference proteome</keyword>